<dbReference type="PROSITE" id="PS51257">
    <property type="entry name" value="PROKAR_LIPOPROTEIN"/>
    <property type="match status" value="1"/>
</dbReference>
<organism evidence="1 2">
    <name type="scientific">Tenacibaculum lutimaris</name>
    <dbReference type="NCBI Taxonomy" id="285258"/>
    <lineage>
        <taxon>Bacteria</taxon>
        <taxon>Pseudomonadati</taxon>
        <taxon>Bacteroidota</taxon>
        <taxon>Flavobacteriia</taxon>
        <taxon>Flavobacteriales</taxon>
        <taxon>Flavobacteriaceae</taxon>
        <taxon>Tenacibaculum</taxon>
    </lineage>
</organism>
<accession>A0A420E4M5</accession>
<dbReference type="RefSeq" id="WP_120185666.1">
    <property type="nucleotide sequence ID" value="NZ_RAQM01000006.1"/>
</dbReference>
<sequence>MNNAFKILLFVAVIATAVSCKSNKYSFLNEYPTKTVPLTDSTNFSNHAEGKLLTKSQQELLKLPSIFEDQLTEESKIGVSYLPKLSENFQSVVYYFYPNNNELISMLVTYDKQFNIINSQILAYDEIAEGMLRTTSTLNKNSIELVEYISDSPSTIIFNILEDGNITRD</sequence>
<evidence type="ECO:0000313" key="2">
    <source>
        <dbReference type="Proteomes" id="UP000285780"/>
    </source>
</evidence>
<evidence type="ECO:0000313" key="1">
    <source>
        <dbReference type="EMBL" id="RKF04827.1"/>
    </source>
</evidence>
<dbReference type="EMBL" id="RAQM01000006">
    <property type="protein sequence ID" value="RKF04827.1"/>
    <property type="molecule type" value="Genomic_DNA"/>
</dbReference>
<name>A0A420E4M5_9FLAO</name>
<keyword evidence="2" id="KW-1185">Reference proteome</keyword>
<proteinExistence type="predicted"/>
<protein>
    <submittedName>
        <fullName evidence="1">Uncharacterized protein</fullName>
    </submittedName>
</protein>
<reference evidence="1 2" key="1">
    <citation type="submission" date="2018-09" db="EMBL/GenBank/DDBJ databases">
        <title>Genomic Encyclopedia of Archaeal and Bacterial Type Strains, Phase II (KMG-II): from individual species to whole genera.</title>
        <authorList>
            <person name="Goeker M."/>
        </authorList>
    </citation>
    <scope>NUCLEOTIDE SEQUENCE [LARGE SCALE GENOMIC DNA]</scope>
    <source>
        <strain evidence="1 2">DSM 16505</strain>
    </source>
</reference>
<comment type="caution">
    <text evidence="1">The sequence shown here is derived from an EMBL/GenBank/DDBJ whole genome shotgun (WGS) entry which is preliminary data.</text>
</comment>
<dbReference type="AlphaFoldDB" id="A0A420E4M5"/>
<dbReference type="Proteomes" id="UP000285780">
    <property type="component" value="Unassembled WGS sequence"/>
</dbReference>
<gene>
    <name evidence="1" type="ORF">C8N26_0220</name>
</gene>